<feature type="transmembrane region" description="Helical" evidence="2">
    <location>
        <begin position="269"/>
        <end position="287"/>
    </location>
</feature>
<keyword evidence="2" id="KW-0812">Transmembrane</keyword>
<accession>A0A8T3BVF7</accession>
<protein>
    <recommendedName>
        <fullName evidence="5">Zinc finger, CCHC-type</fullName>
    </recommendedName>
</protein>
<keyword evidence="4" id="KW-1185">Reference proteome</keyword>
<dbReference type="SMR" id="A0A8T3BVF7"/>
<dbReference type="EMBL" id="JAGYWB010000006">
    <property type="protein sequence ID" value="KAI0519621.1"/>
    <property type="molecule type" value="Genomic_DNA"/>
</dbReference>
<reference evidence="3" key="1">
    <citation type="journal article" date="2022" name="Front. Genet.">
        <title>Chromosome-Scale Assembly of the Dendrobium nobile Genome Provides Insights Into the Molecular Mechanism of the Biosynthesis of the Medicinal Active Ingredient of Dendrobium.</title>
        <authorList>
            <person name="Xu Q."/>
            <person name="Niu S.-C."/>
            <person name="Li K.-L."/>
            <person name="Zheng P.-J."/>
            <person name="Zhang X.-J."/>
            <person name="Jia Y."/>
            <person name="Liu Y."/>
            <person name="Niu Y.-X."/>
            <person name="Yu L.-H."/>
            <person name="Chen D.-F."/>
            <person name="Zhang G.-Q."/>
        </authorList>
    </citation>
    <scope>NUCLEOTIDE SEQUENCE</scope>
    <source>
        <tissue evidence="3">Leaf</tissue>
    </source>
</reference>
<organism evidence="3 4">
    <name type="scientific">Dendrobium nobile</name>
    <name type="common">Orchid</name>
    <dbReference type="NCBI Taxonomy" id="94219"/>
    <lineage>
        <taxon>Eukaryota</taxon>
        <taxon>Viridiplantae</taxon>
        <taxon>Streptophyta</taxon>
        <taxon>Embryophyta</taxon>
        <taxon>Tracheophyta</taxon>
        <taxon>Spermatophyta</taxon>
        <taxon>Magnoliopsida</taxon>
        <taxon>Liliopsida</taxon>
        <taxon>Asparagales</taxon>
        <taxon>Orchidaceae</taxon>
        <taxon>Epidendroideae</taxon>
        <taxon>Malaxideae</taxon>
        <taxon>Dendrobiinae</taxon>
        <taxon>Dendrobium</taxon>
    </lineage>
</organism>
<dbReference type="AlphaFoldDB" id="A0A8T3BVF7"/>
<evidence type="ECO:0000313" key="3">
    <source>
        <dbReference type="EMBL" id="KAI0519621.1"/>
    </source>
</evidence>
<feature type="compositionally biased region" description="Basic and acidic residues" evidence="1">
    <location>
        <begin position="220"/>
        <end position="230"/>
    </location>
</feature>
<gene>
    <name evidence="3" type="ORF">KFK09_007075</name>
</gene>
<evidence type="ECO:0000256" key="2">
    <source>
        <dbReference type="SAM" id="Phobius"/>
    </source>
</evidence>
<sequence>MITAYEIMESLQSMFGQPSEQAHHEAIKAVMNSKMKANVSVREHVLKMINYIHEAEINGAIIDEGTQVGMILETLSSRFLHLKSNYFMNRLKYNLTELLNELQTFESISKEKEPESNVAEDPMEVWDNIETIPLDTHISDQEANLVTPPLLESHTIPQKDRVVVQNIEGDPIVYDSLAMKEVARIKGMVNDLHNEGNGDDLVQKQRALNHTNGEESNNEEGGKDNHMKEGEFVPNKDVSQIGNPEDGCAALHKASMFIFPYHSKHGWKGFLTMIGICSSLFFLQALWTEDLGV</sequence>
<feature type="region of interest" description="Disordered" evidence="1">
    <location>
        <begin position="210"/>
        <end position="230"/>
    </location>
</feature>
<evidence type="ECO:0008006" key="5">
    <source>
        <dbReference type="Google" id="ProtNLM"/>
    </source>
</evidence>
<dbReference type="OrthoDB" id="904370at2759"/>
<comment type="caution">
    <text evidence="3">The sequence shown here is derived from an EMBL/GenBank/DDBJ whole genome shotgun (WGS) entry which is preliminary data.</text>
</comment>
<name>A0A8T3BVF7_DENNO</name>
<keyword evidence="2" id="KW-0472">Membrane</keyword>
<evidence type="ECO:0000313" key="4">
    <source>
        <dbReference type="Proteomes" id="UP000829196"/>
    </source>
</evidence>
<proteinExistence type="predicted"/>
<evidence type="ECO:0000256" key="1">
    <source>
        <dbReference type="SAM" id="MobiDB-lite"/>
    </source>
</evidence>
<keyword evidence="2" id="KW-1133">Transmembrane helix</keyword>
<dbReference type="Proteomes" id="UP000829196">
    <property type="component" value="Unassembled WGS sequence"/>
</dbReference>